<dbReference type="InterPro" id="IPR027417">
    <property type="entry name" value="P-loop_NTPase"/>
</dbReference>
<accession>A0AAE0TBU9</accession>
<dbReference type="InterPro" id="IPR000863">
    <property type="entry name" value="Sulfotransferase_dom"/>
</dbReference>
<dbReference type="PANTHER" id="PTHR11783">
    <property type="entry name" value="SULFOTRANSFERASE SULT"/>
    <property type="match status" value="1"/>
</dbReference>
<reference evidence="4" key="2">
    <citation type="journal article" date="2021" name="Genome Biol. Evol.">
        <title>Developing a high-quality reference genome for a parasitic bivalve with doubly uniparental inheritance (Bivalvia: Unionida).</title>
        <authorList>
            <person name="Smith C.H."/>
        </authorList>
    </citation>
    <scope>NUCLEOTIDE SEQUENCE</scope>
    <source>
        <strain evidence="4">CHS0354</strain>
        <tissue evidence="4">Mantle</tissue>
    </source>
</reference>
<dbReference type="Gene3D" id="3.40.50.300">
    <property type="entry name" value="P-loop containing nucleotide triphosphate hydrolases"/>
    <property type="match status" value="1"/>
</dbReference>
<comment type="caution">
    <text evidence="4">The sequence shown here is derived from an EMBL/GenBank/DDBJ whole genome shotgun (WGS) entry which is preliminary data.</text>
</comment>
<protein>
    <recommendedName>
        <fullName evidence="3">Sulfotransferase domain-containing protein</fullName>
    </recommendedName>
</protein>
<keyword evidence="5" id="KW-1185">Reference proteome</keyword>
<name>A0AAE0TBU9_9BIVA</name>
<gene>
    <name evidence="4" type="ORF">CHS0354_011101</name>
</gene>
<comment type="similarity">
    <text evidence="1">Belongs to the sulfotransferase 1 family.</text>
</comment>
<evidence type="ECO:0000313" key="5">
    <source>
        <dbReference type="Proteomes" id="UP001195483"/>
    </source>
</evidence>
<evidence type="ECO:0000256" key="2">
    <source>
        <dbReference type="ARBA" id="ARBA00022679"/>
    </source>
</evidence>
<dbReference type="GO" id="GO:0008146">
    <property type="term" value="F:sulfotransferase activity"/>
    <property type="evidence" value="ECO:0007669"/>
    <property type="project" value="InterPro"/>
</dbReference>
<keyword evidence="2" id="KW-0808">Transferase</keyword>
<reference evidence="4" key="3">
    <citation type="submission" date="2023-05" db="EMBL/GenBank/DDBJ databases">
        <authorList>
            <person name="Smith C.H."/>
        </authorList>
    </citation>
    <scope>NUCLEOTIDE SEQUENCE</scope>
    <source>
        <strain evidence="4">CHS0354</strain>
        <tissue evidence="4">Mantle</tissue>
    </source>
</reference>
<dbReference type="AlphaFoldDB" id="A0AAE0TBU9"/>
<dbReference type="EMBL" id="JAEAOA010000687">
    <property type="protein sequence ID" value="KAK3607565.1"/>
    <property type="molecule type" value="Genomic_DNA"/>
</dbReference>
<organism evidence="4 5">
    <name type="scientific">Potamilus streckersoni</name>
    <dbReference type="NCBI Taxonomy" id="2493646"/>
    <lineage>
        <taxon>Eukaryota</taxon>
        <taxon>Metazoa</taxon>
        <taxon>Spiralia</taxon>
        <taxon>Lophotrochozoa</taxon>
        <taxon>Mollusca</taxon>
        <taxon>Bivalvia</taxon>
        <taxon>Autobranchia</taxon>
        <taxon>Heteroconchia</taxon>
        <taxon>Palaeoheterodonta</taxon>
        <taxon>Unionida</taxon>
        <taxon>Unionoidea</taxon>
        <taxon>Unionidae</taxon>
        <taxon>Ambleminae</taxon>
        <taxon>Lampsilini</taxon>
        <taxon>Potamilus</taxon>
    </lineage>
</organism>
<dbReference type="Proteomes" id="UP001195483">
    <property type="component" value="Unassembled WGS sequence"/>
</dbReference>
<sequence>MSEIKVVDKGGDSLTLIDHDGFRLPKFWGTLNFQGLKEAKFRDDDIFICTPAKSGTHLMRQIITFIIGGVTDSFITSGPPGNFLEAFSMEFHDKAPSPRVFFTHLPFNLLPRDILVKNCKLMFCLRNPKDQAVSYFHHTKGIKLYEYDGKWENYLDMWLEGKIDYGNWFDYVQQLEKAIENHPDLPIHLTFFEDIKENPVREIKRLSQFLNLNISDQVVHEIALKTDFNTMAGNKNVHRPAFFHNDFNMLRKGQVGDWKNWFTVAQSELFDSIFQERMKNSKLKFSFVLE</sequence>
<proteinExistence type="inferred from homology"/>
<evidence type="ECO:0000259" key="3">
    <source>
        <dbReference type="Pfam" id="PF00685"/>
    </source>
</evidence>
<dbReference type="Pfam" id="PF00685">
    <property type="entry name" value="Sulfotransfer_1"/>
    <property type="match status" value="1"/>
</dbReference>
<evidence type="ECO:0000256" key="1">
    <source>
        <dbReference type="ARBA" id="ARBA00005771"/>
    </source>
</evidence>
<feature type="domain" description="Sulfotransferase" evidence="3">
    <location>
        <begin position="43"/>
        <end position="281"/>
    </location>
</feature>
<dbReference type="SUPFAM" id="SSF52540">
    <property type="entry name" value="P-loop containing nucleoside triphosphate hydrolases"/>
    <property type="match status" value="1"/>
</dbReference>
<reference evidence="4" key="1">
    <citation type="journal article" date="2021" name="Genome Biol. Evol.">
        <title>A High-Quality Reference Genome for a Parasitic Bivalve with Doubly Uniparental Inheritance (Bivalvia: Unionida).</title>
        <authorList>
            <person name="Smith C.H."/>
        </authorList>
    </citation>
    <scope>NUCLEOTIDE SEQUENCE</scope>
    <source>
        <strain evidence="4">CHS0354</strain>
    </source>
</reference>
<evidence type="ECO:0000313" key="4">
    <source>
        <dbReference type="EMBL" id="KAK3607565.1"/>
    </source>
</evidence>